<name>A0AA38FFL5_TAXCH</name>
<feature type="non-terminal residue" evidence="4">
    <location>
        <position position="1"/>
    </location>
</feature>
<dbReference type="PROSITE" id="PS50297">
    <property type="entry name" value="ANK_REP_REGION"/>
    <property type="match status" value="1"/>
</dbReference>
<evidence type="ECO:0000313" key="4">
    <source>
        <dbReference type="EMBL" id="KAH9304509.1"/>
    </source>
</evidence>
<keyword evidence="2 3" id="KW-0040">ANK repeat</keyword>
<feature type="non-terminal residue" evidence="4">
    <location>
        <position position="182"/>
    </location>
</feature>
<dbReference type="PANTHER" id="PTHR24186:SF38">
    <property type="entry name" value="ANKYRIN REPEAT FAMILY PROTEIN"/>
    <property type="match status" value="1"/>
</dbReference>
<sequence>VVRLILDRRSWCNILHLITLIPDIHGATPLHSAVHGGHLKIVSEIVLKTQLTRWCCMNMFYKGLMTKKDKFGRCAVHVAVIKGRLDMVEELMTIMPCVEIRSTDLKTTLHFAVEHNRFQVVQKIILFQNTEEVAKMVSYDRDISGNTTLHLAAINGVDPQIAISLVNQLKPGKSRPLKRLSK</sequence>
<evidence type="ECO:0000256" key="1">
    <source>
        <dbReference type="ARBA" id="ARBA00022737"/>
    </source>
</evidence>
<dbReference type="Proteomes" id="UP000824469">
    <property type="component" value="Unassembled WGS sequence"/>
</dbReference>
<dbReference type="OMA" id="TIMPCVE"/>
<evidence type="ECO:0000256" key="3">
    <source>
        <dbReference type="PROSITE-ProRule" id="PRU00023"/>
    </source>
</evidence>
<dbReference type="PANTHER" id="PTHR24186">
    <property type="entry name" value="PROTEIN PHOSPHATASE 1 REGULATORY SUBUNIT"/>
    <property type="match status" value="1"/>
</dbReference>
<dbReference type="InterPro" id="IPR002110">
    <property type="entry name" value="Ankyrin_rpt"/>
</dbReference>
<comment type="caution">
    <text evidence="4">The sequence shown here is derived from an EMBL/GenBank/DDBJ whole genome shotgun (WGS) entry which is preliminary data.</text>
</comment>
<dbReference type="AlphaFoldDB" id="A0AA38FFL5"/>
<evidence type="ECO:0008006" key="6">
    <source>
        <dbReference type="Google" id="ProtNLM"/>
    </source>
</evidence>
<dbReference type="SUPFAM" id="SSF48403">
    <property type="entry name" value="Ankyrin repeat"/>
    <property type="match status" value="1"/>
</dbReference>
<dbReference type="Pfam" id="PF00023">
    <property type="entry name" value="Ank"/>
    <property type="match status" value="1"/>
</dbReference>
<gene>
    <name evidence="4" type="ORF">KI387_008913</name>
</gene>
<protein>
    <recommendedName>
        <fullName evidence="6">Ankyrin repeat-containing protein</fullName>
    </recommendedName>
</protein>
<dbReference type="SMART" id="SM00248">
    <property type="entry name" value="ANK"/>
    <property type="match status" value="4"/>
</dbReference>
<organism evidence="4 5">
    <name type="scientific">Taxus chinensis</name>
    <name type="common">Chinese yew</name>
    <name type="synonym">Taxus wallichiana var. chinensis</name>
    <dbReference type="NCBI Taxonomy" id="29808"/>
    <lineage>
        <taxon>Eukaryota</taxon>
        <taxon>Viridiplantae</taxon>
        <taxon>Streptophyta</taxon>
        <taxon>Embryophyta</taxon>
        <taxon>Tracheophyta</taxon>
        <taxon>Spermatophyta</taxon>
        <taxon>Pinopsida</taxon>
        <taxon>Pinidae</taxon>
        <taxon>Conifers II</taxon>
        <taxon>Cupressales</taxon>
        <taxon>Taxaceae</taxon>
        <taxon>Taxus</taxon>
    </lineage>
</organism>
<dbReference type="Pfam" id="PF12796">
    <property type="entry name" value="Ank_2"/>
    <property type="match status" value="1"/>
</dbReference>
<proteinExistence type="predicted"/>
<dbReference type="InterPro" id="IPR036770">
    <property type="entry name" value="Ankyrin_rpt-contain_sf"/>
</dbReference>
<accession>A0AA38FFL5</accession>
<reference evidence="4 5" key="1">
    <citation type="journal article" date="2021" name="Nat. Plants">
        <title>The Taxus genome provides insights into paclitaxel biosynthesis.</title>
        <authorList>
            <person name="Xiong X."/>
            <person name="Gou J."/>
            <person name="Liao Q."/>
            <person name="Li Y."/>
            <person name="Zhou Q."/>
            <person name="Bi G."/>
            <person name="Li C."/>
            <person name="Du R."/>
            <person name="Wang X."/>
            <person name="Sun T."/>
            <person name="Guo L."/>
            <person name="Liang H."/>
            <person name="Lu P."/>
            <person name="Wu Y."/>
            <person name="Zhang Z."/>
            <person name="Ro D.K."/>
            <person name="Shang Y."/>
            <person name="Huang S."/>
            <person name="Yan J."/>
        </authorList>
    </citation>
    <scope>NUCLEOTIDE SEQUENCE [LARGE SCALE GENOMIC DNA]</scope>
    <source>
        <strain evidence="4">Ta-2019</strain>
    </source>
</reference>
<evidence type="ECO:0000256" key="2">
    <source>
        <dbReference type="ARBA" id="ARBA00023043"/>
    </source>
</evidence>
<evidence type="ECO:0000313" key="5">
    <source>
        <dbReference type="Proteomes" id="UP000824469"/>
    </source>
</evidence>
<keyword evidence="1" id="KW-0677">Repeat</keyword>
<dbReference type="Gene3D" id="1.25.40.20">
    <property type="entry name" value="Ankyrin repeat-containing domain"/>
    <property type="match status" value="1"/>
</dbReference>
<keyword evidence="5" id="KW-1185">Reference proteome</keyword>
<feature type="repeat" description="ANK" evidence="3">
    <location>
        <begin position="25"/>
        <end position="48"/>
    </location>
</feature>
<dbReference type="EMBL" id="JAHRHJ020000008">
    <property type="protein sequence ID" value="KAH9304509.1"/>
    <property type="molecule type" value="Genomic_DNA"/>
</dbReference>
<dbReference type="GO" id="GO:0005886">
    <property type="term" value="C:plasma membrane"/>
    <property type="evidence" value="ECO:0007669"/>
    <property type="project" value="TreeGrafter"/>
</dbReference>
<dbReference type="PROSITE" id="PS50088">
    <property type="entry name" value="ANK_REPEAT"/>
    <property type="match status" value="1"/>
</dbReference>